<reference evidence="12 14" key="2">
    <citation type="submission" date="2018-06" db="EMBL/GenBank/DDBJ databases">
        <authorList>
            <consortium name="IHU Genomes"/>
        </authorList>
    </citation>
    <scope>NUCLEOTIDE SEQUENCE [LARGE SCALE GENOMIC DNA]</scope>
    <source>
        <strain evidence="12 14">NEC25</strain>
    </source>
</reference>
<dbReference type="Proteomes" id="UP000789738">
    <property type="component" value="Unassembled WGS sequence"/>
</dbReference>
<evidence type="ECO:0000256" key="6">
    <source>
        <dbReference type="ARBA" id="ARBA00022683"/>
    </source>
</evidence>
<organism evidence="11 13">
    <name type="scientific">Clostridium neonatale</name>
    <dbReference type="NCBI Taxonomy" id="137838"/>
    <lineage>
        <taxon>Bacteria</taxon>
        <taxon>Bacillati</taxon>
        <taxon>Bacillota</taxon>
        <taxon>Clostridia</taxon>
        <taxon>Eubacteriales</taxon>
        <taxon>Clostridiaceae</taxon>
        <taxon>Clostridium</taxon>
    </lineage>
</organism>
<dbReference type="EMBL" id="CAKJVE010000004">
    <property type="protein sequence ID" value="CAG9702842.1"/>
    <property type="molecule type" value="Genomic_DNA"/>
</dbReference>
<evidence type="ECO:0000313" key="14">
    <source>
        <dbReference type="Proteomes" id="UP000431451"/>
    </source>
</evidence>
<dbReference type="GO" id="GO:0016301">
    <property type="term" value="F:kinase activity"/>
    <property type="evidence" value="ECO:0007669"/>
    <property type="project" value="UniProtKB-KW"/>
</dbReference>
<dbReference type="RefSeq" id="WP_058293311.1">
    <property type="nucleotide sequence ID" value="NZ_CAKJVD010000078.1"/>
</dbReference>
<dbReference type="EC" id="2.7.1.-" evidence="9"/>
<evidence type="ECO:0000313" key="13">
    <source>
        <dbReference type="Proteomes" id="UP000220840"/>
    </source>
</evidence>
<name>A0A2A7MBU6_9CLOT</name>
<sequence>MYKIIIATHGNLAQSINDTLSLFVGEDKEVYSICLDDKGISEFEKKADNVIEEIGADEVLIFTDLFYGSPFNVFSSKIEKFTNSYEIIAGVNMPGILEAVLKQKDMTLKEALPSIIEANKPVIFSEKFNLNNMNEDDE</sequence>
<dbReference type="GeneID" id="68879399"/>
<feature type="domain" description="PTS EIIA type-4" evidence="8">
    <location>
        <begin position="1"/>
        <end position="123"/>
    </location>
</feature>
<dbReference type="EMBL" id="PDCJ01000005">
    <property type="protein sequence ID" value="PEG29126.1"/>
    <property type="molecule type" value="Genomic_DNA"/>
</dbReference>
<dbReference type="InterPro" id="IPR004701">
    <property type="entry name" value="PTS_EIIA_man-typ"/>
</dbReference>
<dbReference type="InterPro" id="IPR051471">
    <property type="entry name" value="Bacterial_PTS_sugar_comp"/>
</dbReference>
<dbReference type="OrthoDB" id="9799827at2"/>
<dbReference type="Proteomes" id="UP000220840">
    <property type="component" value="Unassembled WGS sequence"/>
</dbReference>
<keyword evidence="7" id="KW-0418">Kinase</keyword>
<accession>A0A2A7MBU6</accession>
<evidence type="ECO:0000256" key="2">
    <source>
        <dbReference type="ARBA" id="ARBA00022448"/>
    </source>
</evidence>
<keyword evidence="4 11" id="KW-0762">Sugar transport</keyword>
<dbReference type="Proteomes" id="UP000431451">
    <property type="component" value="Unassembled WGS sequence"/>
</dbReference>
<dbReference type="InterPro" id="IPR033887">
    <property type="entry name" value="PTS_IIA_man"/>
</dbReference>
<dbReference type="PROSITE" id="PS51096">
    <property type="entry name" value="PTS_EIIA_TYPE_4"/>
    <property type="match status" value="1"/>
</dbReference>
<keyword evidence="3" id="KW-0963">Cytoplasm</keyword>
<dbReference type="PANTHER" id="PTHR33799:SF1">
    <property type="entry name" value="PTS SYSTEM MANNOSE-SPECIFIC EIIAB COMPONENT-RELATED"/>
    <property type="match status" value="1"/>
</dbReference>
<dbReference type="InterPro" id="IPR036662">
    <property type="entry name" value="PTS_EIIA_man-typ_sf"/>
</dbReference>
<keyword evidence="13" id="KW-1185">Reference proteome</keyword>
<dbReference type="EMBL" id="UWJD01000003">
    <property type="protein sequence ID" value="VCT86247.1"/>
    <property type="molecule type" value="Genomic_DNA"/>
</dbReference>
<dbReference type="GO" id="GO:0009401">
    <property type="term" value="P:phosphoenolpyruvate-dependent sugar phosphotransferase system"/>
    <property type="evidence" value="ECO:0007669"/>
    <property type="project" value="UniProtKB-KW"/>
</dbReference>
<proteinExistence type="predicted"/>
<dbReference type="PANTHER" id="PTHR33799">
    <property type="entry name" value="PTS PERMEASE-RELATED-RELATED"/>
    <property type="match status" value="1"/>
</dbReference>
<dbReference type="EMBL" id="CAMTCP010000295">
    <property type="protein sequence ID" value="CAI3695500.1"/>
    <property type="molecule type" value="Genomic_DNA"/>
</dbReference>
<evidence type="ECO:0000313" key="9">
    <source>
        <dbReference type="EMBL" id="CAG9702842.1"/>
    </source>
</evidence>
<reference evidence="11 13" key="1">
    <citation type="submission" date="2017-10" db="EMBL/GenBank/DDBJ databases">
        <title>Effective Description of Clostridium neonatale sp. nov. linked to necrotizing enterocolitis in neonates and a clarification of species assignable to the genus Clostridium (Prazmowski 1880) emend. Lawson and Rainey 2016.</title>
        <authorList>
            <person name="Bernard K."/>
            <person name="Burdz T."/>
            <person name="Wiebe D."/>
            <person name="Balcewich B."/>
            <person name="Alfa M."/>
            <person name="Bernier A.-M."/>
        </authorList>
    </citation>
    <scope>NUCLEOTIDE SEQUENCE [LARGE SCALE GENOMIC DNA]</scope>
    <source>
        <strain evidence="11 13">LCDC99A005</strain>
    </source>
</reference>
<comment type="subcellular location">
    <subcellularLocation>
        <location evidence="1">Cytoplasm</location>
    </subcellularLocation>
</comment>
<dbReference type="AlphaFoldDB" id="A0A2A7MBU6"/>
<keyword evidence="6" id="KW-0598">Phosphotransferase system</keyword>
<evidence type="ECO:0000313" key="10">
    <source>
        <dbReference type="EMBL" id="CAI3695500.1"/>
    </source>
</evidence>
<evidence type="ECO:0000256" key="3">
    <source>
        <dbReference type="ARBA" id="ARBA00022490"/>
    </source>
</evidence>
<evidence type="ECO:0000313" key="11">
    <source>
        <dbReference type="EMBL" id="PEG29126.1"/>
    </source>
</evidence>
<evidence type="ECO:0000256" key="5">
    <source>
        <dbReference type="ARBA" id="ARBA00022679"/>
    </source>
</evidence>
<evidence type="ECO:0000259" key="8">
    <source>
        <dbReference type="PROSITE" id="PS51096"/>
    </source>
</evidence>
<reference evidence="10" key="4">
    <citation type="submission" date="2022-10" db="EMBL/GenBank/DDBJ databases">
        <authorList>
            <person name="Aires J."/>
            <person name="Mesa V."/>
        </authorList>
    </citation>
    <scope>NUCLEOTIDE SEQUENCE</scope>
    <source>
        <strain evidence="10">Clostridium neonatale JD116</strain>
    </source>
</reference>
<evidence type="ECO:0000256" key="7">
    <source>
        <dbReference type="ARBA" id="ARBA00022777"/>
    </source>
</evidence>
<gene>
    <name evidence="12" type="primary">manX_9</name>
    <name evidence="10" type="ORF">CNEO2_920006</name>
    <name evidence="9" type="ORF">CNEO_40186</name>
    <name evidence="12" type="ORF">CNEONATNEC25_03858</name>
    <name evidence="11" type="ORF">CQ394_19590</name>
</gene>
<reference evidence="9" key="3">
    <citation type="submission" date="2021-10" db="EMBL/GenBank/DDBJ databases">
        <authorList>
            <person name="Mesa V."/>
        </authorList>
    </citation>
    <scope>NUCLEOTIDE SEQUENCE</scope>
    <source>
        <strain evidence="9">CC3_PB</strain>
    </source>
</reference>
<evidence type="ECO:0000256" key="1">
    <source>
        <dbReference type="ARBA" id="ARBA00004496"/>
    </source>
</evidence>
<keyword evidence="5 9" id="KW-0808">Transferase</keyword>
<dbReference type="GO" id="GO:0016020">
    <property type="term" value="C:membrane"/>
    <property type="evidence" value="ECO:0007669"/>
    <property type="project" value="InterPro"/>
</dbReference>
<dbReference type="Proteomes" id="UP001189143">
    <property type="component" value="Unassembled WGS sequence"/>
</dbReference>
<dbReference type="GO" id="GO:0005737">
    <property type="term" value="C:cytoplasm"/>
    <property type="evidence" value="ECO:0007669"/>
    <property type="project" value="UniProtKB-SubCell"/>
</dbReference>
<dbReference type="STRING" id="137838.GCA_001458595_00316"/>
<keyword evidence="2" id="KW-0813">Transport</keyword>
<dbReference type="Gene3D" id="3.40.50.510">
    <property type="entry name" value="Phosphotransferase system, mannose-type IIA component"/>
    <property type="match status" value="1"/>
</dbReference>
<dbReference type="CDD" id="cd00006">
    <property type="entry name" value="PTS_IIA_man"/>
    <property type="match status" value="1"/>
</dbReference>
<evidence type="ECO:0000256" key="4">
    <source>
        <dbReference type="ARBA" id="ARBA00022597"/>
    </source>
</evidence>
<protein>
    <submittedName>
        <fullName evidence="11">PTS sugar transporter subunit IIA</fullName>
    </submittedName>
    <submittedName>
        <fullName evidence="12">PTS system mannose-specific EIIAB component</fullName>
        <ecNumber evidence="12">2.7.1.191</ecNumber>
    </submittedName>
    <submittedName>
        <fullName evidence="9">PTS system, xylose-specific IIA component</fullName>
        <ecNumber evidence="9">2.7.1.-</ecNumber>
    </submittedName>
</protein>
<dbReference type="SUPFAM" id="SSF53062">
    <property type="entry name" value="PTS system fructose IIA component-like"/>
    <property type="match status" value="1"/>
</dbReference>
<dbReference type="Pfam" id="PF03610">
    <property type="entry name" value="EIIA-man"/>
    <property type="match status" value="1"/>
</dbReference>
<dbReference type="EC" id="2.7.1.191" evidence="12"/>
<evidence type="ECO:0000313" key="12">
    <source>
        <dbReference type="EMBL" id="VCT86247.1"/>
    </source>
</evidence>